<dbReference type="InterPro" id="IPR050793">
    <property type="entry name" value="CMP-NeuNAc_synthase"/>
</dbReference>
<dbReference type="PANTHER" id="PTHR21485:SF6">
    <property type="entry name" value="N-ACYLNEURAMINATE CYTIDYLYLTRANSFERASE-RELATED"/>
    <property type="match status" value="1"/>
</dbReference>
<dbReference type="InterPro" id="IPR029044">
    <property type="entry name" value="Nucleotide-diphossugar_trans"/>
</dbReference>
<protein>
    <submittedName>
        <fullName evidence="1">Pseudaminic acid cytidylyltransferase</fullName>
        <ecNumber evidence="1">2.7.7.81</ecNumber>
    </submittedName>
</protein>
<dbReference type="EC" id="2.7.7.81" evidence="1"/>
<dbReference type="InterPro" id="IPR003329">
    <property type="entry name" value="Cytidylyl_trans"/>
</dbReference>
<dbReference type="Pfam" id="PF02348">
    <property type="entry name" value="CTP_transf_3"/>
    <property type="match status" value="1"/>
</dbReference>
<sequence length="234" mass="26473">MNIAIIPARGGSKRIPRKNIKDFGGRPMIAWSIEAACKSECFDRIIVSTDDIEIARVAEKYNAEVPFMRPATLADDHTGTIPVIAHAIEWLQAQGEIADTVCCLYATAPFVTTEALQKGYRALCDHADADYAFAVTSYAFPIQRALRKTANGRVEMFQPEHFSTRSQDLEEAWHDAGQFYWGRAEAWQAGRTLFGQRSIPVPMPRHRVQDIDSPEDWQRAEWLMRVLNQEDSNS</sequence>
<dbReference type="InterPro" id="IPR020039">
    <property type="entry name" value="PseF"/>
</dbReference>
<dbReference type="GO" id="GO:0016779">
    <property type="term" value="F:nucleotidyltransferase activity"/>
    <property type="evidence" value="ECO:0007669"/>
    <property type="project" value="UniProtKB-KW"/>
</dbReference>
<evidence type="ECO:0000313" key="1">
    <source>
        <dbReference type="EMBL" id="MDR5907506.1"/>
    </source>
</evidence>
<keyword evidence="1" id="KW-0808">Transferase</keyword>
<dbReference type="Gene3D" id="3.90.550.10">
    <property type="entry name" value="Spore Coat Polysaccharide Biosynthesis Protein SpsA, Chain A"/>
    <property type="match status" value="1"/>
</dbReference>
<dbReference type="PANTHER" id="PTHR21485">
    <property type="entry name" value="HAD SUPERFAMILY MEMBERS CMAS AND KDSC"/>
    <property type="match status" value="1"/>
</dbReference>
<keyword evidence="2" id="KW-1185">Reference proteome</keyword>
<dbReference type="SUPFAM" id="SSF53448">
    <property type="entry name" value="Nucleotide-diphospho-sugar transferases"/>
    <property type="match status" value="1"/>
</dbReference>
<comment type="caution">
    <text evidence="1">The sequence shown here is derived from an EMBL/GenBank/DDBJ whole genome shotgun (WGS) entry which is preliminary data.</text>
</comment>
<evidence type="ECO:0000313" key="2">
    <source>
        <dbReference type="Proteomes" id="UP001251374"/>
    </source>
</evidence>
<dbReference type="Proteomes" id="UP001251374">
    <property type="component" value="Unassembled WGS sequence"/>
</dbReference>
<name>A0ABU1HJ41_9GAMM</name>
<dbReference type="NCBIfam" id="TIGR03584">
    <property type="entry name" value="PseF"/>
    <property type="match status" value="1"/>
</dbReference>
<reference evidence="1 2" key="1">
    <citation type="submission" date="2023-04" db="EMBL/GenBank/DDBJ databases">
        <title>A long-awaited taxogenomic arrangement of the family Halomonadaceae.</title>
        <authorList>
            <person name="De La Haba R."/>
            <person name="Chuvochina M."/>
            <person name="Wittouck S."/>
            <person name="Arahal D.R."/>
            <person name="Sanchez-Porro C."/>
            <person name="Hugenholtz P."/>
            <person name="Ventosa A."/>
        </authorList>
    </citation>
    <scope>NUCLEOTIDE SEQUENCE [LARGE SCALE GENOMIC DNA]</scope>
    <source>
        <strain evidence="1 2">DSM 26770</strain>
    </source>
</reference>
<dbReference type="CDD" id="cd02513">
    <property type="entry name" value="CMP-NeuAc_Synthase"/>
    <property type="match status" value="1"/>
</dbReference>
<accession>A0ABU1HJ41</accession>
<organism evidence="1 2">
    <name type="scientific">Franzmannia qiaohouensis</name>
    <dbReference type="NCBI Taxonomy" id="1329370"/>
    <lineage>
        <taxon>Bacteria</taxon>
        <taxon>Pseudomonadati</taxon>
        <taxon>Pseudomonadota</taxon>
        <taxon>Gammaproteobacteria</taxon>
        <taxon>Oceanospirillales</taxon>
        <taxon>Halomonadaceae</taxon>
        <taxon>Franzmannia</taxon>
    </lineage>
</organism>
<dbReference type="EMBL" id="JARWAM010000019">
    <property type="protein sequence ID" value="MDR5907506.1"/>
    <property type="molecule type" value="Genomic_DNA"/>
</dbReference>
<gene>
    <name evidence="1" type="primary">pseF</name>
    <name evidence="1" type="ORF">QC821_19700</name>
</gene>
<dbReference type="RefSeq" id="WP_309724914.1">
    <property type="nucleotide sequence ID" value="NZ_JARWAM010000019.1"/>
</dbReference>
<proteinExistence type="predicted"/>
<keyword evidence="1" id="KW-0548">Nucleotidyltransferase</keyword>